<evidence type="ECO:0000256" key="2">
    <source>
        <dbReference type="ARBA" id="ARBA00022553"/>
    </source>
</evidence>
<dbReference type="Proteomes" id="UP000094068">
    <property type="component" value="Unassembled WGS sequence"/>
</dbReference>
<dbReference type="InterPro" id="IPR016032">
    <property type="entry name" value="Sig_transdc_resp-reg_C-effctor"/>
</dbReference>
<feature type="DNA-binding region" description="OmpR/PhoB-type" evidence="11">
    <location>
        <begin position="129"/>
        <end position="228"/>
    </location>
</feature>
<evidence type="ECO:0000256" key="9">
    <source>
        <dbReference type="ARBA" id="ARBA00023316"/>
    </source>
</evidence>
<dbReference type="SUPFAM" id="SSF52172">
    <property type="entry name" value="CheY-like"/>
    <property type="match status" value="1"/>
</dbReference>
<keyword evidence="4" id="KW-0805">Transcription regulation</keyword>
<evidence type="ECO:0000256" key="11">
    <source>
        <dbReference type="PROSITE-ProRule" id="PRU01091"/>
    </source>
</evidence>
<keyword evidence="5 11" id="KW-0238">DNA-binding</keyword>
<dbReference type="Gene3D" id="6.10.250.690">
    <property type="match status" value="1"/>
</dbReference>
<dbReference type="CDD" id="cd00383">
    <property type="entry name" value="trans_reg_C"/>
    <property type="match status" value="1"/>
</dbReference>
<keyword evidence="6" id="KW-0010">Activator</keyword>
<evidence type="ECO:0000256" key="8">
    <source>
        <dbReference type="ARBA" id="ARBA00023251"/>
    </source>
</evidence>
<feature type="domain" description="OmpR/PhoB-type" evidence="13">
    <location>
        <begin position="129"/>
        <end position="228"/>
    </location>
</feature>
<evidence type="ECO:0000259" key="12">
    <source>
        <dbReference type="PROSITE" id="PS50110"/>
    </source>
</evidence>
<evidence type="ECO:0000256" key="6">
    <source>
        <dbReference type="ARBA" id="ARBA00023159"/>
    </source>
</evidence>
<dbReference type="SMART" id="SM00448">
    <property type="entry name" value="REC"/>
    <property type="match status" value="1"/>
</dbReference>
<dbReference type="AlphaFoldDB" id="A0A1E5GFB1"/>
<gene>
    <name evidence="14" type="ORF">BCR21_08765</name>
</gene>
<dbReference type="SMART" id="SM00862">
    <property type="entry name" value="Trans_reg_C"/>
    <property type="match status" value="1"/>
</dbReference>
<proteinExistence type="predicted"/>
<dbReference type="PANTHER" id="PTHR48111">
    <property type="entry name" value="REGULATOR OF RPOS"/>
    <property type="match status" value="1"/>
</dbReference>
<evidence type="ECO:0000256" key="5">
    <source>
        <dbReference type="ARBA" id="ARBA00023125"/>
    </source>
</evidence>
<dbReference type="Pfam" id="PF00486">
    <property type="entry name" value="Trans_reg_C"/>
    <property type="match status" value="1"/>
</dbReference>
<organism evidence="14 15">
    <name type="scientific">Enterococcus ureasiticus</name>
    <dbReference type="NCBI Taxonomy" id="903984"/>
    <lineage>
        <taxon>Bacteria</taxon>
        <taxon>Bacillati</taxon>
        <taxon>Bacillota</taxon>
        <taxon>Bacilli</taxon>
        <taxon>Lactobacillales</taxon>
        <taxon>Enterococcaceae</taxon>
        <taxon>Enterococcus</taxon>
    </lineage>
</organism>
<name>A0A1E5GFB1_9ENTE</name>
<keyword evidence="1" id="KW-0678">Repressor</keyword>
<dbReference type="RefSeq" id="WP_069646151.1">
    <property type="nucleotide sequence ID" value="NZ_MIJZ01000013.1"/>
</dbReference>
<evidence type="ECO:0000256" key="1">
    <source>
        <dbReference type="ARBA" id="ARBA00022491"/>
    </source>
</evidence>
<evidence type="ECO:0000256" key="4">
    <source>
        <dbReference type="ARBA" id="ARBA00023015"/>
    </source>
</evidence>
<evidence type="ECO:0000256" key="10">
    <source>
        <dbReference type="PROSITE-ProRule" id="PRU00169"/>
    </source>
</evidence>
<evidence type="ECO:0000256" key="7">
    <source>
        <dbReference type="ARBA" id="ARBA00023163"/>
    </source>
</evidence>
<dbReference type="EMBL" id="MIJZ01000013">
    <property type="protein sequence ID" value="OEG11379.1"/>
    <property type="molecule type" value="Genomic_DNA"/>
</dbReference>
<dbReference type="FunFam" id="3.40.50.2300:FF:000001">
    <property type="entry name" value="DNA-binding response regulator PhoB"/>
    <property type="match status" value="1"/>
</dbReference>
<accession>A0A1E5GFB1</accession>
<evidence type="ECO:0000313" key="15">
    <source>
        <dbReference type="Proteomes" id="UP000094068"/>
    </source>
</evidence>
<sequence>MKNILIVDDHLQITEVLKEYVLKEGFSPIVASDGQTALDTFFSHSIELILLDVMLPKLDGFDVCKKIRETSNVPIIMVTAKGEDYHRIMGLDIGADDYIVKPFSPSEVMARIRAILRRIERTEENQFTMEQLTYDNLIVYLEEKKVIIAQQEIMLTKRELELLWLLLANREKVFSRDNLLDSLWGIDYFGDARTVDTHIKRLRAKLDEVAHPNWEIATVWGQGYKFEGKNEK</sequence>
<protein>
    <submittedName>
        <fullName evidence="14">DNA-binding response regulator</fullName>
    </submittedName>
</protein>
<dbReference type="PROSITE" id="PS51755">
    <property type="entry name" value="OMPR_PHOB"/>
    <property type="match status" value="1"/>
</dbReference>
<dbReference type="GO" id="GO:0071555">
    <property type="term" value="P:cell wall organization"/>
    <property type="evidence" value="ECO:0007669"/>
    <property type="project" value="UniProtKB-KW"/>
</dbReference>
<dbReference type="GO" id="GO:0046677">
    <property type="term" value="P:response to antibiotic"/>
    <property type="evidence" value="ECO:0007669"/>
    <property type="project" value="UniProtKB-KW"/>
</dbReference>
<dbReference type="PANTHER" id="PTHR48111:SF21">
    <property type="entry name" value="DNA-BINDING DUAL MASTER TRANSCRIPTIONAL REGULATOR RPAA"/>
    <property type="match status" value="1"/>
</dbReference>
<dbReference type="GO" id="GO:0000976">
    <property type="term" value="F:transcription cis-regulatory region binding"/>
    <property type="evidence" value="ECO:0007669"/>
    <property type="project" value="TreeGrafter"/>
</dbReference>
<dbReference type="InterPro" id="IPR001867">
    <property type="entry name" value="OmpR/PhoB-type_DNA-bd"/>
</dbReference>
<dbReference type="InterPro" id="IPR001789">
    <property type="entry name" value="Sig_transdc_resp-reg_receiver"/>
</dbReference>
<evidence type="ECO:0000256" key="3">
    <source>
        <dbReference type="ARBA" id="ARBA00023012"/>
    </source>
</evidence>
<keyword evidence="3" id="KW-0902">Two-component regulatory system</keyword>
<feature type="modified residue" description="4-aspartylphosphate" evidence="10">
    <location>
        <position position="52"/>
    </location>
</feature>
<keyword evidence="2 10" id="KW-0597">Phosphoprotein</keyword>
<dbReference type="InterPro" id="IPR036388">
    <property type="entry name" value="WH-like_DNA-bd_sf"/>
</dbReference>
<dbReference type="InterPro" id="IPR039420">
    <property type="entry name" value="WalR-like"/>
</dbReference>
<dbReference type="GO" id="GO:0006355">
    <property type="term" value="P:regulation of DNA-templated transcription"/>
    <property type="evidence" value="ECO:0007669"/>
    <property type="project" value="InterPro"/>
</dbReference>
<dbReference type="FunFam" id="1.10.10.10:FF:000018">
    <property type="entry name" value="DNA-binding response regulator ResD"/>
    <property type="match status" value="1"/>
</dbReference>
<dbReference type="Gene3D" id="3.40.50.2300">
    <property type="match status" value="1"/>
</dbReference>
<dbReference type="PROSITE" id="PS50110">
    <property type="entry name" value="RESPONSE_REGULATORY"/>
    <property type="match status" value="1"/>
</dbReference>
<keyword evidence="8" id="KW-0046">Antibiotic resistance</keyword>
<evidence type="ECO:0000313" key="14">
    <source>
        <dbReference type="EMBL" id="OEG11379.1"/>
    </source>
</evidence>
<keyword evidence="7" id="KW-0804">Transcription</keyword>
<dbReference type="GO" id="GO:0000156">
    <property type="term" value="F:phosphorelay response regulator activity"/>
    <property type="evidence" value="ECO:0007669"/>
    <property type="project" value="TreeGrafter"/>
</dbReference>
<dbReference type="GO" id="GO:0032993">
    <property type="term" value="C:protein-DNA complex"/>
    <property type="evidence" value="ECO:0007669"/>
    <property type="project" value="TreeGrafter"/>
</dbReference>
<reference evidence="15" key="1">
    <citation type="submission" date="2016-09" db="EMBL/GenBank/DDBJ databases">
        <authorList>
            <person name="Gulvik C.A."/>
        </authorList>
    </citation>
    <scope>NUCLEOTIDE SEQUENCE [LARGE SCALE GENOMIC DNA]</scope>
    <source>
        <strain evidence="15">DSM 23328</strain>
    </source>
</reference>
<dbReference type="OrthoDB" id="9790442at2"/>
<dbReference type="Gene3D" id="1.10.10.10">
    <property type="entry name" value="Winged helix-like DNA-binding domain superfamily/Winged helix DNA-binding domain"/>
    <property type="match status" value="1"/>
</dbReference>
<dbReference type="STRING" id="903984.BCR21_08765"/>
<keyword evidence="15" id="KW-1185">Reference proteome</keyword>
<evidence type="ECO:0000259" key="13">
    <source>
        <dbReference type="PROSITE" id="PS51755"/>
    </source>
</evidence>
<feature type="domain" description="Response regulatory" evidence="12">
    <location>
        <begin position="3"/>
        <end position="116"/>
    </location>
</feature>
<dbReference type="SUPFAM" id="SSF46894">
    <property type="entry name" value="C-terminal effector domain of the bipartite response regulators"/>
    <property type="match status" value="1"/>
</dbReference>
<comment type="caution">
    <text evidence="14">The sequence shown here is derived from an EMBL/GenBank/DDBJ whole genome shotgun (WGS) entry which is preliminary data.</text>
</comment>
<dbReference type="InterPro" id="IPR011006">
    <property type="entry name" value="CheY-like_superfamily"/>
</dbReference>
<keyword evidence="9" id="KW-0961">Cell wall biogenesis/degradation</keyword>
<dbReference type="Pfam" id="PF00072">
    <property type="entry name" value="Response_reg"/>
    <property type="match status" value="1"/>
</dbReference>
<dbReference type="GO" id="GO:0005829">
    <property type="term" value="C:cytosol"/>
    <property type="evidence" value="ECO:0007669"/>
    <property type="project" value="TreeGrafter"/>
</dbReference>